<reference evidence="2 3" key="1">
    <citation type="submission" date="2020-08" db="EMBL/GenBank/DDBJ databases">
        <title>Genomic Encyclopedia of Type Strains, Phase IV (KMG-IV): sequencing the most valuable type-strain genomes for metagenomic binning, comparative biology and taxonomic classification.</title>
        <authorList>
            <person name="Goeker M."/>
        </authorList>
    </citation>
    <scope>NUCLEOTIDE SEQUENCE [LARGE SCALE GENOMIC DNA]</scope>
    <source>
        <strain evidence="2 3">DSM 18233</strain>
    </source>
</reference>
<accession>A0A840REH4</accession>
<keyword evidence="1" id="KW-1133">Transmembrane helix</keyword>
<evidence type="ECO:0000313" key="2">
    <source>
        <dbReference type="EMBL" id="MBB5190780.1"/>
    </source>
</evidence>
<evidence type="ECO:0000313" key="3">
    <source>
        <dbReference type="Proteomes" id="UP000543030"/>
    </source>
</evidence>
<feature type="transmembrane region" description="Helical" evidence="1">
    <location>
        <begin position="62"/>
        <end position="84"/>
    </location>
</feature>
<dbReference type="EMBL" id="JACHHN010000003">
    <property type="protein sequence ID" value="MBB5190780.1"/>
    <property type="molecule type" value="Genomic_DNA"/>
</dbReference>
<organism evidence="2 3">
    <name type="scientific">Silvimonas terrae</name>
    <dbReference type="NCBI Taxonomy" id="300266"/>
    <lineage>
        <taxon>Bacteria</taxon>
        <taxon>Pseudomonadati</taxon>
        <taxon>Pseudomonadota</taxon>
        <taxon>Betaproteobacteria</taxon>
        <taxon>Neisseriales</taxon>
        <taxon>Chitinibacteraceae</taxon>
        <taxon>Silvimonas</taxon>
    </lineage>
</organism>
<proteinExistence type="predicted"/>
<keyword evidence="1" id="KW-0472">Membrane</keyword>
<sequence>MPTTSSFPRRRESSCNIYKHENAAPVYSIVIPALGGPLGPESSPQPNGLLAVDCRFAPNPPYGFGIATICGTVAGIAALFLGGLSEGGFIAPASKGHLR</sequence>
<gene>
    <name evidence="2" type="ORF">HNQ50_001503</name>
</gene>
<keyword evidence="1" id="KW-0812">Transmembrane</keyword>
<name>A0A840REH4_9NEIS</name>
<evidence type="ECO:0000256" key="1">
    <source>
        <dbReference type="SAM" id="Phobius"/>
    </source>
</evidence>
<dbReference type="AlphaFoldDB" id="A0A840REH4"/>
<keyword evidence="3" id="KW-1185">Reference proteome</keyword>
<protein>
    <submittedName>
        <fullName evidence="2">Uncharacterized protein</fullName>
    </submittedName>
</protein>
<dbReference type="Proteomes" id="UP000543030">
    <property type="component" value="Unassembled WGS sequence"/>
</dbReference>
<comment type="caution">
    <text evidence="2">The sequence shown here is derived from an EMBL/GenBank/DDBJ whole genome shotgun (WGS) entry which is preliminary data.</text>
</comment>